<dbReference type="PANTHER" id="PTHR34203">
    <property type="entry name" value="METHYLTRANSFERASE, FKBM FAMILY PROTEIN"/>
    <property type="match status" value="1"/>
</dbReference>
<keyword evidence="2" id="KW-0808">Transferase</keyword>
<evidence type="ECO:0000259" key="1">
    <source>
        <dbReference type="Pfam" id="PF05050"/>
    </source>
</evidence>
<gene>
    <name evidence="2" type="ORF">SAMN04488040_2577</name>
</gene>
<dbReference type="InterPro" id="IPR029063">
    <property type="entry name" value="SAM-dependent_MTases_sf"/>
</dbReference>
<name>A0A1I6U963_9RHOB</name>
<dbReference type="NCBIfam" id="TIGR01444">
    <property type="entry name" value="fkbM_fam"/>
    <property type="match status" value="1"/>
</dbReference>
<feature type="domain" description="Methyltransferase FkbM" evidence="1">
    <location>
        <begin position="94"/>
        <end position="252"/>
    </location>
</feature>
<dbReference type="EMBL" id="FPAJ01000004">
    <property type="protein sequence ID" value="SFS97952.1"/>
    <property type="molecule type" value="Genomic_DNA"/>
</dbReference>
<dbReference type="SUPFAM" id="SSF53335">
    <property type="entry name" value="S-adenosyl-L-methionine-dependent methyltransferases"/>
    <property type="match status" value="1"/>
</dbReference>
<dbReference type="Gene3D" id="3.40.50.150">
    <property type="entry name" value="Vaccinia Virus protein VP39"/>
    <property type="match status" value="1"/>
</dbReference>
<proteinExistence type="predicted"/>
<sequence>MGFEGESNVMAEQIKAAEMDALRARYRNGSTQERSAIKASLGPVEIEFADIKMVVNPRDNYTETRMWLDGCPPELKSLMAVVDLVEDRNVLVMDIGANCGAFTIPLALACGEGSRVIAFEPNPIMVDRLGVNIQLNNLTDVIAIEACALSDRAGEATLNFRGHNYGQASLKDVEPGMRNGTIKVPTRPLSHFSAASKTHDFTLLKIDVEGAEETVLGPVLKAGQSGGWLPDAILVEVRHADEWQGDLCAEILASGFTEQMQAEGNALYLKSK</sequence>
<dbReference type="Proteomes" id="UP000199239">
    <property type="component" value="Unassembled WGS sequence"/>
</dbReference>
<protein>
    <submittedName>
        <fullName evidence="2">Methyltransferase, FkbM family</fullName>
    </submittedName>
</protein>
<dbReference type="GO" id="GO:0008168">
    <property type="term" value="F:methyltransferase activity"/>
    <property type="evidence" value="ECO:0007669"/>
    <property type="project" value="UniProtKB-KW"/>
</dbReference>
<dbReference type="AlphaFoldDB" id="A0A1I6U963"/>
<organism evidence="2 3">
    <name type="scientific">Sulfitobacter marinus</name>
    <dbReference type="NCBI Taxonomy" id="394264"/>
    <lineage>
        <taxon>Bacteria</taxon>
        <taxon>Pseudomonadati</taxon>
        <taxon>Pseudomonadota</taxon>
        <taxon>Alphaproteobacteria</taxon>
        <taxon>Rhodobacterales</taxon>
        <taxon>Roseobacteraceae</taxon>
        <taxon>Sulfitobacter</taxon>
    </lineage>
</organism>
<accession>A0A1I6U963</accession>
<dbReference type="GO" id="GO:0032259">
    <property type="term" value="P:methylation"/>
    <property type="evidence" value="ECO:0007669"/>
    <property type="project" value="UniProtKB-KW"/>
</dbReference>
<dbReference type="CDD" id="cd02440">
    <property type="entry name" value="AdoMet_MTases"/>
    <property type="match status" value="1"/>
</dbReference>
<evidence type="ECO:0000313" key="3">
    <source>
        <dbReference type="Proteomes" id="UP000199239"/>
    </source>
</evidence>
<dbReference type="STRING" id="394264.SAMN04488040_2577"/>
<evidence type="ECO:0000313" key="2">
    <source>
        <dbReference type="EMBL" id="SFS97952.1"/>
    </source>
</evidence>
<dbReference type="InterPro" id="IPR006342">
    <property type="entry name" value="FkbM_mtfrase"/>
</dbReference>
<reference evidence="3" key="1">
    <citation type="submission" date="2016-10" db="EMBL/GenBank/DDBJ databases">
        <authorList>
            <person name="Varghese N."/>
            <person name="Submissions S."/>
        </authorList>
    </citation>
    <scope>NUCLEOTIDE SEQUENCE [LARGE SCALE GENOMIC DNA]</scope>
    <source>
        <strain evidence="3">DSM 23422</strain>
    </source>
</reference>
<keyword evidence="3" id="KW-1185">Reference proteome</keyword>
<dbReference type="PANTHER" id="PTHR34203:SF15">
    <property type="entry name" value="SLL1173 PROTEIN"/>
    <property type="match status" value="1"/>
</dbReference>
<dbReference type="InterPro" id="IPR052514">
    <property type="entry name" value="SAM-dependent_MTase"/>
</dbReference>
<dbReference type="Pfam" id="PF05050">
    <property type="entry name" value="Methyltransf_21"/>
    <property type="match status" value="1"/>
</dbReference>
<keyword evidence="2" id="KW-0489">Methyltransferase</keyword>